<dbReference type="SMART" id="SM00382">
    <property type="entry name" value="AAA"/>
    <property type="match status" value="1"/>
</dbReference>
<dbReference type="GO" id="GO:0015833">
    <property type="term" value="P:peptide transport"/>
    <property type="evidence" value="ECO:0007669"/>
    <property type="project" value="InterPro"/>
</dbReference>
<dbReference type="CDD" id="cd03257">
    <property type="entry name" value="ABC_NikE_OppD_transporters"/>
    <property type="match status" value="1"/>
</dbReference>
<dbReference type="EMBL" id="FQVI01000009">
    <property type="protein sequence ID" value="SHE94760.1"/>
    <property type="molecule type" value="Genomic_DNA"/>
</dbReference>
<evidence type="ECO:0000256" key="2">
    <source>
        <dbReference type="ARBA" id="ARBA00005417"/>
    </source>
</evidence>
<dbReference type="AlphaFoldDB" id="A0A1M4XMW7"/>
<keyword evidence="5" id="KW-0547">Nucleotide-binding</keyword>
<dbReference type="InterPro" id="IPR050388">
    <property type="entry name" value="ABC_Ni/Peptide_Import"/>
</dbReference>
<dbReference type="FunFam" id="3.40.50.300:FF:000016">
    <property type="entry name" value="Oligopeptide ABC transporter ATP-binding component"/>
    <property type="match status" value="1"/>
</dbReference>
<keyword evidence="4" id="KW-1003">Cell membrane</keyword>
<dbReference type="SUPFAM" id="SSF52540">
    <property type="entry name" value="P-loop containing nucleoside triphosphate hydrolases"/>
    <property type="match status" value="1"/>
</dbReference>
<keyword evidence="10" id="KW-1185">Reference proteome</keyword>
<protein>
    <submittedName>
        <fullName evidence="9">Oligopeptide transport system ATP-binding protein</fullName>
    </submittedName>
</protein>
<keyword evidence="6 9" id="KW-0067">ATP-binding</keyword>
<feature type="domain" description="ABC transporter" evidence="8">
    <location>
        <begin position="13"/>
        <end position="262"/>
    </location>
</feature>
<dbReference type="InterPro" id="IPR017871">
    <property type="entry name" value="ABC_transporter-like_CS"/>
</dbReference>
<evidence type="ECO:0000256" key="4">
    <source>
        <dbReference type="ARBA" id="ARBA00022475"/>
    </source>
</evidence>
<dbReference type="NCBIfam" id="TIGR01727">
    <property type="entry name" value="oligo_HPY"/>
    <property type="match status" value="1"/>
</dbReference>
<proteinExistence type="inferred from homology"/>
<dbReference type="InterPro" id="IPR013563">
    <property type="entry name" value="Oligopep_ABC_C"/>
</dbReference>
<dbReference type="RefSeq" id="WP_242946755.1">
    <property type="nucleotide sequence ID" value="NZ_FQVI01000009.1"/>
</dbReference>
<comment type="subcellular location">
    <subcellularLocation>
        <location evidence="1">Cell membrane</location>
        <topology evidence="1">Peripheral membrane protein</topology>
    </subcellularLocation>
</comment>
<evidence type="ECO:0000256" key="6">
    <source>
        <dbReference type="ARBA" id="ARBA00022840"/>
    </source>
</evidence>
<accession>A0A1M4XMW7</accession>
<dbReference type="GO" id="GO:0005886">
    <property type="term" value="C:plasma membrane"/>
    <property type="evidence" value="ECO:0007669"/>
    <property type="project" value="UniProtKB-SubCell"/>
</dbReference>
<dbReference type="PROSITE" id="PS50893">
    <property type="entry name" value="ABC_TRANSPORTER_2"/>
    <property type="match status" value="1"/>
</dbReference>
<dbReference type="Pfam" id="PF00005">
    <property type="entry name" value="ABC_tran"/>
    <property type="match status" value="1"/>
</dbReference>
<dbReference type="PANTHER" id="PTHR43297:SF2">
    <property type="entry name" value="DIPEPTIDE TRANSPORT ATP-BINDING PROTEIN DPPD"/>
    <property type="match status" value="1"/>
</dbReference>
<evidence type="ECO:0000256" key="3">
    <source>
        <dbReference type="ARBA" id="ARBA00022448"/>
    </source>
</evidence>
<sequence length="328" mass="36305">MKEENNIENLLEVRNLQVEFATRQGHMHAVRGVNFSLKKGEILGLVGESGCGKSVTANSLLGLVGKKKHEKVTGEAWFHGENILDKPEKEQQKLRGNKIAMIFQDPMTSLNPVLKVGRQVGEVLEIHQKKKKQDALEEAIIQLQKVGIPSAKERAEDYPFQFSGGMRQRAIIASSLMCQPEILIADEPTTALDVTIQAQILDLLRELRDTYKVAILLITHDLGVVAELCDTVAVMYAGEIVEKASAGELFSHPLHPYTKGLMACVPVLGRKEKLIPIPGQPPKLYEEKAGCQFADRCPKRRPECSRDTSLLEIAPGHYVSCKEVGRIG</sequence>
<evidence type="ECO:0000256" key="5">
    <source>
        <dbReference type="ARBA" id="ARBA00022741"/>
    </source>
</evidence>
<dbReference type="GO" id="GO:0005524">
    <property type="term" value="F:ATP binding"/>
    <property type="evidence" value="ECO:0007669"/>
    <property type="project" value="UniProtKB-KW"/>
</dbReference>
<evidence type="ECO:0000256" key="7">
    <source>
        <dbReference type="ARBA" id="ARBA00023136"/>
    </source>
</evidence>
<dbReference type="InterPro" id="IPR003439">
    <property type="entry name" value="ABC_transporter-like_ATP-bd"/>
</dbReference>
<dbReference type="PROSITE" id="PS00211">
    <property type="entry name" value="ABC_TRANSPORTER_1"/>
    <property type="match status" value="1"/>
</dbReference>
<dbReference type="Proteomes" id="UP000184245">
    <property type="component" value="Unassembled WGS sequence"/>
</dbReference>
<keyword evidence="3" id="KW-0813">Transport</keyword>
<dbReference type="Gene3D" id="3.40.50.300">
    <property type="entry name" value="P-loop containing nucleotide triphosphate hydrolases"/>
    <property type="match status" value="1"/>
</dbReference>
<reference evidence="9 10" key="1">
    <citation type="submission" date="2016-11" db="EMBL/GenBank/DDBJ databases">
        <authorList>
            <person name="Jaros S."/>
            <person name="Januszkiewicz K."/>
            <person name="Wedrychowicz H."/>
        </authorList>
    </citation>
    <scope>NUCLEOTIDE SEQUENCE [LARGE SCALE GENOMIC DNA]</scope>
    <source>
        <strain evidence="9 10">DSM 17459</strain>
    </source>
</reference>
<evidence type="ECO:0000313" key="9">
    <source>
        <dbReference type="EMBL" id="SHE94760.1"/>
    </source>
</evidence>
<keyword evidence="7" id="KW-0472">Membrane</keyword>
<dbReference type="InterPro" id="IPR027417">
    <property type="entry name" value="P-loop_NTPase"/>
</dbReference>
<dbReference type="STRING" id="1122155.SAMN02745158_02037"/>
<dbReference type="InterPro" id="IPR003593">
    <property type="entry name" value="AAA+_ATPase"/>
</dbReference>
<dbReference type="Pfam" id="PF08352">
    <property type="entry name" value="oligo_HPY"/>
    <property type="match status" value="1"/>
</dbReference>
<dbReference type="PANTHER" id="PTHR43297">
    <property type="entry name" value="OLIGOPEPTIDE TRANSPORT ATP-BINDING PROTEIN APPD"/>
    <property type="match status" value="1"/>
</dbReference>
<evidence type="ECO:0000256" key="1">
    <source>
        <dbReference type="ARBA" id="ARBA00004202"/>
    </source>
</evidence>
<organism evidence="9 10">
    <name type="scientific">Lactonifactor longoviformis DSM 17459</name>
    <dbReference type="NCBI Taxonomy" id="1122155"/>
    <lineage>
        <taxon>Bacteria</taxon>
        <taxon>Bacillati</taxon>
        <taxon>Bacillota</taxon>
        <taxon>Clostridia</taxon>
        <taxon>Eubacteriales</taxon>
        <taxon>Clostridiaceae</taxon>
        <taxon>Lactonifactor</taxon>
    </lineage>
</organism>
<comment type="similarity">
    <text evidence="2">Belongs to the ABC transporter superfamily.</text>
</comment>
<name>A0A1M4XMW7_9CLOT</name>
<evidence type="ECO:0000259" key="8">
    <source>
        <dbReference type="PROSITE" id="PS50893"/>
    </source>
</evidence>
<evidence type="ECO:0000313" key="10">
    <source>
        <dbReference type="Proteomes" id="UP000184245"/>
    </source>
</evidence>
<dbReference type="GO" id="GO:0016887">
    <property type="term" value="F:ATP hydrolysis activity"/>
    <property type="evidence" value="ECO:0007669"/>
    <property type="project" value="InterPro"/>
</dbReference>
<gene>
    <name evidence="9" type="ORF">SAMN02745158_02037</name>
</gene>